<protein>
    <recommendedName>
        <fullName evidence="1">DNA polymerase III subunit psi</fullName>
    </recommendedName>
</protein>
<dbReference type="GO" id="GO:0008408">
    <property type="term" value="F:3'-5' exonuclease activity"/>
    <property type="evidence" value="ECO:0007669"/>
    <property type="project" value="InterPro"/>
</dbReference>
<dbReference type="RefSeq" id="WP_136130144.1">
    <property type="nucleotide sequence ID" value="NZ_PDKU01000002.1"/>
</dbReference>
<dbReference type="EMBL" id="PDKU01000002">
    <property type="protein sequence ID" value="PPI86570.1"/>
    <property type="molecule type" value="Genomic_DNA"/>
</dbReference>
<evidence type="ECO:0000313" key="3">
    <source>
        <dbReference type="Proteomes" id="UP000296144"/>
    </source>
</evidence>
<dbReference type="SUPFAM" id="SSF102220">
    <property type="entry name" value="DNA polymerase III psi subunit"/>
    <property type="match status" value="1"/>
</dbReference>
<keyword evidence="1" id="KW-0808">Transferase</keyword>
<name>A0A2P5SW80_9GAMM</name>
<comment type="function">
    <text evidence="1">Part of the beta sliding clamp loading complex, which hydrolyzes ATP to load the beta clamp onto primed DNA to form the DNA replication pre-initiation complex. DNA polymerase III is a complex, multichain enzyme responsible for most of the replicative synthesis in bacteria. This DNA polymerase also exhibits 3' to 5' exonuclease activity.</text>
</comment>
<dbReference type="AlphaFoldDB" id="A0A2P5SW80"/>
<proteinExistence type="predicted"/>
<evidence type="ECO:0000313" key="2">
    <source>
        <dbReference type="EMBL" id="PPI86570.1"/>
    </source>
</evidence>
<comment type="caution">
    <text evidence="2">The sequence shown here is derived from an EMBL/GenBank/DDBJ whole genome shotgun (WGS) entry which is preliminary data.</text>
</comment>
<dbReference type="GO" id="GO:0003887">
    <property type="term" value="F:DNA-directed DNA polymerase activity"/>
    <property type="evidence" value="ECO:0007669"/>
    <property type="project" value="UniProtKB-KW"/>
</dbReference>
<gene>
    <name evidence="2" type="ORF">CRV10_01860</name>
</gene>
<keyword evidence="1" id="KW-0239">DNA-directed DNA polymerase</keyword>
<keyword evidence="1" id="KW-0548">Nucleotidyltransferase</keyword>
<dbReference type="GO" id="GO:0006260">
    <property type="term" value="P:DNA replication"/>
    <property type="evidence" value="ECO:0007669"/>
    <property type="project" value="UniProtKB-KW"/>
</dbReference>
<accession>A0A2P5SW80</accession>
<dbReference type="Gene3D" id="3.40.50.10220">
    <property type="entry name" value="DNA polymerase III, psi subunit"/>
    <property type="match status" value="1"/>
</dbReference>
<dbReference type="Pfam" id="PF03603">
    <property type="entry name" value="DNA_III_psi"/>
    <property type="match status" value="1"/>
</dbReference>
<dbReference type="OrthoDB" id="5682636at2"/>
<keyword evidence="3" id="KW-1185">Reference proteome</keyword>
<dbReference type="InterPro" id="IPR004615">
    <property type="entry name" value="DNA_pol_III_psi"/>
</dbReference>
<dbReference type="Proteomes" id="UP000296144">
    <property type="component" value="Unassembled WGS sequence"/>
</dbReference>
<keyword evidence="1" id="KW-0235">DNA replication</keyword>
<evidence type="ECO:0000256" key="1">
    <source>
        <dbReference type="PIRNR" id="PIRNR029225"/>
    </source>
</evidence>
<dbReference type="InterPro" id="IPR036654">
    <property type="entry name" value="DNA_pol_III_psi_sf"/>
</dbReference>
<dbReference type="PIRSF" id="PIRSF029225">
    <property type="entry name" value="DNA_pol_III_psi"/>
    <property type="match status" value="1"/>
</dbReference>
<organism evidence="2 3">
    <name type="scientific">Candidatus Pantoea edessiphila</name>
    <dbReference type="NCBI Taxonomy" id="2044610"/>
    <lineage>
        <taxon>Bacteria</taxon>
        <taxon>Pseudomonadati</taxon>
        <taxon>Pseudomonadota</taxon>
        <taxon>Gammaproteobacteria</taxon>
        <taxon>Enterobacterales</taxon>
        <taxon>Erwiniaceae</taxon>
        <taxon>Pantoea</taxon>
    </lineage>
</organism>
<sequence>MVIENYSMLFKHNKILQTIGIVKYKLYRFSLLKGLSDFNFLSNIKLIIVTSEINNLNKLFIQDVMYSLHLKPIQVIIIEPKQLSLILNKLNCLYWFIGKEIKEPINGIVLRSESMTRLINSSDEKRSLWNQICKYGIYQLY</sequence>
<reference evidence="2 3" key="1">
    <citation type="journal article" date="2018" name="Genome Biol. Evol.">
        <title>Cladogenesis and Genomic Streamlining in Extracellular Endosymbionts of Tropical Stink Bugs.</title>
        <authorList>
            <person name="Otero-Bravo A."/>
            <person name="Goffredi S."/>
            <person name="Sabree Z.L."/>
        </authorList>
    </citation>
    <scope>NUCLEOTIDE SEQUENCE [LARGE SCALE GENOMIC DNA]</scope>
    <source>
        <strain evidence="2 3">SoEL</strain>
    </source>
</reference>